<dbReference type="STRING" id="699431.SY89_00292"/>
<organism evidence="8 9">
    <name type="scientific">Halolamina pelagica</name>
    <dbReference type="NCBI Taxonomy" id="699431"/>
    <lineage>
        <taxon>Archaea</taxon>
        <taxon>Methanobacteriati</taxon>
        <taxon>Methanobacteriota</taxon>
        <taxon>Stenosarchaea group</taxon>
        <taxon>Halobacteria</taxon>
        <taxon>Halobacteriales</taxon>
        <taxon>Haloferacaceae</taxon>
    </lineage>
</organism>
<evidence type="ECO:0000256" key="6">
    <source>
        <dbReference type="ARBA" id="ARBA00023033"/>
    </source>
</evidence>
<dbReference type="PRINTS" id="PR00385">
    <property type="entry name" value="P450"/>
</dbReference>
<comment type="caution">
    <text evidence="8">The sequence shown here is derived from an EMBL/GenBank/DDBJ whole genome shotgun (WGS) entry which is preliminary data.</text>
</comment>
<dbReference type="PATRIC" id="fig|699431.3.peg.312"/>
<dbReference type="InterPro" id="IPR001128">
    <property type="entry name" value="Cyt_P450"/>
</dbReference>
<evidence type="ECO:0000256" key="5">
    <source>
        <dbReference type="ARBA" id="ARBA00023004"/>
    </source>
</evidence>
<evidence type="ECO:0000256" key="4">
    <source>
        <dbReference type="ARBA" id="ARBA00023002"/>
    </source>
</evidence>
<evidence type="ECO:0000256" key="1">
    <source>
        <dbReference type="ARBA" id="ARBA00010617"/>
    </source>
</evidence>
<keyword evidence="5 7" id="KW-0408">Iron</keyword>
<protein>
    <submittedName>
        <fullName evidence="8">Cytochrome P450 119</fullName>
        <ecNumber evidence="8">1.14.-.-</ecNumber>
    </submittedName>
</protein>
<dbReference type="OrthoDB" id="9881at2157"/>
<keyword evidence="2 7" id="KW-0349">Heme</keyword>
<evidence type="ECO:0000313" key="9">
    <source>
        <dbReference type="Proteomes" id="UP000050535"/>
    </source>
</evidence>
<evidence type="ECO:0000313" key="8">
    <source>
        <dbReference type="EMBL" id="KPN29578.1"/>
    </source>
</evidence>
<reference evidence="9" key="1">
    <citation type="submission" date="2013-11" db="EMBL/GenBank/DDBJ databases">
        <authorList>
            <person name="Hoang H.T."/>
            <person name="Killian M.L."/>
            <person name="Madson D.M."/>
            <person name="Arruda P.H.E."/>
            <person name="Sun D."/>
            <person name="Schwartz K.J."/>
            <person name="Yoon K."/>
        </authorList>
    </citation>
    <scope>NUCLEOTIDE SEQUENCE [LARGE SCALE GENOMIC DNA]</scope>
    <source>
        <strain evidence="9">CDK2</strain>
    </source>
</reference>
<dbReference type="GO" id="GO:0005506">
    <property type="term" value="F:iron ion binding"/>
    <property type="evidence" value="ECO:0007669"/>
    <property type="project" value="InterPro"/>
</dbReference>
<keyword evidence="4 7" id="KW-0560">Oxidoreductase</keyword>
<name>A0A0P7GLZ9_9EURY</name>
<dbReference type="GO" id="GO:0004497">
    <property type="term" value="F:monooxygenase activity"/>
    <property type="evidence" value="ECO:0007669"/>
    <property type="project" value="UniProtKB-KW"/>
</dbReference>
<dbReference type="PROSITE" id="PS00086">
    <property type="entry name" value="CYTOCHROME_P450"/>
    <property type="match status" value="1"/>
</dbReference>
<proteinExistence type="inferred from homology"/>
<dbReference type="Gene3D" id="1.10.630.10">
    <property type="entry name" value="Cytochrome P450"/>
    <property type="match status" value="1"/>
</dbReference>
<dbReference type="SUPFAM" id="SSF48264">
    <property type="entry name" value="Cytochrome P450"/>
    <property type="match status" value="1"/>
</dbReference>
<dbReference type="InterPro" id="IPR017972">
    <property type="entry name" value="Cyt_P450_CS"/>
</dbReference>
<keyword evidence="3 7" id="KW-0479">Metal-binding</keyword>
<evidence type="ECO:0000256" key="3">
    <source>
        <dbReference type="ARBA" id="ARBA00022723"/>
    </source>
</evidence>
<evidence type="ECO:0000256" key="7">
    <source>
        <dbReference type="RuleBase" id="RU000461"/>
    </source>
</evidence>
<dbReference type="InterPro" id="IPR036396">
    <property type="entry name" value="Cyt_P450_sf"/>
</dbReference>
<keyword evidence="9" id="KW-1185">Reference proteome</keyword>
<dbReference type="PRINTS" id="PR00463">
    <property type="entry name" value="EP450I"/>
</dbReference>
<keyword evidence="6 7" id="KW-0503">Monooxygenase</keyword>
<dbReference type="EMBL" id="LGUC01000001">
    <property type="protein sequence ID" value="KPN29578.1"/>
    <property type="molecule type" value="Genomic_DNA"/>
</dbReference>
<dbReference type="EC" id="1.14.-.-" evidence="8"/>
<accession>A0A0P7GLZ9</accession>
<dbReference type="RefSeq" id="WP_054582845.1">
    <property type="nucleotide sequence ID" value="NZ_LGUC01000001.1"/>
</dbReference>
<dbReference type="AlphaFoldDB" id="A0A0P7GLZ9"/>
<comment type="similarity">
    <text evidence="1 7">Belongs to the cytochrome P450 family.</text>
</comment>
<dbReference type="InterPro" id="IPR002401">
    <property type="entry name" value="Cyt_P450_E_grp-I"/>
</dbReference>
<evidence type="ECO:0000256" key="2">
    <source>
        <dbReference type="ARBA" id="ARBA00022617"/>
    </source>
</evidence>
<dbReference type="GO" id="GO:0020037">
    <property type="term" value="F:heme binding"/>
    <property type="evidence" value="ECO:0007669"/>
    <property type="project" value="InterPro"/>
</dbReference>
<dbReference type="Pfam" id="PF00067">
    <property type="entry name" value="p450"/>
    <property type="match status" value="1"/>
</dbReference>
<dbReference type="GO" id="GO:0016705">
    <property type="term" value="F:oxidoreductase activity, acting on paired donors, with incorporation or reduction of molecular oxygen"/>
    <property type="evidence" value="ECO:0007669"/>
    <property type="project" value="InterPro"/>
</dbReference>
<dbReference type="PANTHER" id="PTHR24291">
    <property type="entry name" value="CYTOCHROME P450 FAMILY 4"/>
    <property type="match status" value="1"/>
</dbReference>
<dbReference type="InterPro" id="IPR050196">
    <property type="entry name" value="Cytochrome_P450_Monoox"/>
</dbReference>
<dbReference type="PANTHER" id="PTHR24291:SF50">
    <property type="entry name" value="BIFUNCTIONAL ALBAFLAVENONE MONOOXYGENASE_TERPENE SYNTHASE"/>
    <property type="match status" value="1"/>
</dbReference>
<gene>
    <name evidence="8" type="ORF">SY89_00292</name>
</gene>
<dbReference type="Proteomes" id="UP000050535">
    <property type="component" value="Unassembled WGS sequence"/>
</dbReference>
<sequence length="246" mass="27430">MPDWVPLPRNLRYRRAVDRLDGFVDRLLAERRENAVAGGSDLLSVLLAAGMDDTEVRDHLVTFLLAGHETTALALTYTLYCLATHPDEQAAVAAEVAKLDDRPGMDDSLPRTGRAIREAMRCYPPVHLVMREAVADDTVGGYHVPAGSLVLCSQWATHRRPGLWDDPGSFRPDRWEANDRPQYAYFPFGAGPRICIGRRFALLEARLVLARLLQTFRVEPVTEELDLAASMTLAPAGSVEVRLRER</sequence>